<dbReference type="SMART" id="SM00304">
    <property type="entry name" value="HAMP"/>
    <property type="match status" value="1"/>
</dbReference>
<evidence type="ECO:0000256" key="11">
    <source>
        <dbReference type="ARBA" id="ARBA00022840"/>
    </source>
</evidence>
<dbReference type="SUPFAM" id="SSF158472">
    <property type="entry name" value="HAMP domain-like"/>
    <property type="match status" value="1"/>
</dbReference>
<comment type="subcellular location">
    <subcellularLocation>
        <location evidence="2">Cell membrane</location>
        <topology evidence="2">Multi-pass membrane protein</topology>
    </subcellularLocation>
</comment>
<dbReference type="EMBL" id="JTJC03000001">
    <property type="protein sequence ID" value="NHC34046.1"/>
    <property type="molecule type" value="Genomic_DNA"/>
</dbReference>
<evidence type="ECO:0000256" key="16">
    <source>
        <dbReference type="ARBA" id="ARBA00074306"/>
    </source>
</evidence>
<dbReference type="Gene3D" id="1.10.287.130">
    <property type="match status" value="1"/>
</dbReference>
<accession>A0A9X5E2K3</accession>
<dbReference type="InterPro" id="IPR004358">
    <property type="entry name" value="Sig_transdc_His_kin-like_C"/>
</dbReference>
<keyword evidence="6 17" id="KW-0597">Phosphoprotein</keyword>
<dbReference type="PANTHER" id="PTHR43047">
    <property type="entry name" value="TWO-COMPONENT HISTIDINE PROTEIN KINASE"/>
    <property type="match status" value="1"/>
</dbReference>
<evidence type="ECO:0000256" key="9">
    <source>
        <dbReference type="ARBA" id="ARBA00022741"/>
    </source>
</evidence>
<dbReference type="InterPro" id="IPR003594">
    <property type="entry name" value="HATPase_dom"/>
</dbReference>
<organism evidence="23 24">
    <name type="scientific">Scytonema millei VB511283</name>
    <dbReference type="NCBI Taxonomy" id="1245923"/>
    <lineage>
        <taxon>Bacteria</taxon>
        <taxon>Bacillati</taxon>
        <taxon>Cyanobacteriota</taxon>
        <taxon>Cyanophyceae</taxon>
        <taxon>Nostocales</taxon>
        <taxon>Scytonemataceae</taxon>
        <taxon>Scytonema</taxon>
    </lineage>
</organism>
<dbReference type="Gene3D" id="3.40.50.2300">
    <property type="match status" value="1"/>
</dbReference>
<keyword evidence="14 19" id="KW-0472">Membrane</keyword>
<keyword evidence="12 19" id="KW-1133">Transmembrane helix</keyword>
<evidence type="ECO:0000256" key="15">
    <source>
        <dbReference type="ARBA" id="ARBA00023306"/>
    </source>
</evidence>
<evidence type="ECO:0000313" key="23">
    <source>
        <dbReference type="EMBL" id="NHC34046.1"/>
    </source>
</evidence>
<feature type="coiled-coil region" evidence="18">
    <location>
        <begin position="438"/>
        <end position="490"/>
    </location>
</feature>
<evidence type="ECO:0000256" key="14">
    <source>
        <dbReference type="ARBA" id="ARBA00023136"/>
    </source>
</evidence>
<dbReference type="OrthoDB" id="9809348at2"/>
<dbReference type="CDD" id="cd06225">
    <property type="entry name" value="HAMP"/>
    <property type="match status" value="1"/>
</dbReference>
<dbReference type="InterPro" id="IPR001789">
    <property type="entry name" value="Sig_transdc_resp-reg_receiver"/>
</dbReference>
<dbReference type="PROSITE" id="PS50885">
    <property type="entry name" value="HAMP"/>
    <property type="match status" value="1"/>
</dbReference>
<dbReference type="PANTHER" id="PTHR43047:SF72">
    <property type="entry name" value="OSMOSENSING HISTIDINE PROTEIN KINASE SLN1"/>
    <property type="match status" value="1"/>
</dbReference>
<keyword evidence="24" id="KW-1185">Reference proteome</keyword>
<dbReference type="SMART" id="SM00448">
    <property type="entry name" value="REC"/>
    <property type="match status" value="1"/>
</dbReference>
<evidence type="ECO:0000256" key="10">
    <source>
        <dbReference type="ARBA" id="ARBA00022777"/>
    </source>
</evidence>
<dbReference type="FunFam" id="1.10.287.130:FF:000038">
    <property type="entry name" value="Sensory transduction histidine kinase"/>
    <property type="match status" value="1"/>
</dbReference>
<dbReference type="SUPFAM" id="SSF55874">
    <property type="entry name" value="ATPase domain of HSP90 chaperone/DNA topoisomerase II/histidine kinase"/>
    <property type="match status" value="1"/>
</dbReference>
<evidence type="ECO:0000259" key="22">
    <source>
        <dbReference type="PROSITE" id="PS50885"/>
    </source>
</evidence>
<keyword evidence="13" id="KW-0902">Two-component regulatory system</keyword>
<proteinExistence type="inferred from homology"/>
<dbReference type="GO" id="GO:0005524">
    <property type="term" value="F:ATP binding"/>
    <property type="evidence" value="ECO:0007669"/>
    <property type="project" value="UniProtKB-KW"/>
</dbReference>
<keyword evidence="9" id="KW-0547">Nucleotide-binding</keyword>
<dbReference type="Proteomes" id="UP000031532">
    <property type="component" value="Unassembled WGS sequence"/>
</dbReference>
<dbReference type="CDD" id="cd00082">
    <property type="entry name" value="HisKA"/>
    <property type="match status" value="1"/>
</dbReference>
<evidence type="ECO:0000256" key="18">
    <source>
        <dbReference type="SAM" id="Coils"/>
    </source>
</evidence>
<dbReference type="AlphaFoldDB" id="A0A9X5E2K3"/>
<dbReference type="GO" id="GO:0000155">
    <property type="term" value="F:phosphorelay sensor kinase activity"/>
    <property type="evidence" value="ECO:0007669"/>
    <property type="project" value="InterPro"/>
</dbReference>
<evidence type="ECO:0000313" key="24">
    <source>
        <dbReference type="Proteomes" id="UP000031532"/>
    </source>
</evidence>
<feature type="domain" description="Histidine kinase" evidence="20">
    <location>
        <begin position="504"/>
        <end position="731"/>
    </location>
</feature>
<evidence type="ECO:0000256" key="4">
    <source>
        <dbReference type="ARBA" id="ARBA00012438"/>
    </source>
</evidence>
<dbReference type="InterPro" id="IPR036890">
    <property type="entry name" value="HATPase_C_sf"/>
</dbReference>
<dbReference type="CDD" id="cd12913">
    <property type="entry name" value="PDC1_MCP_like"/>
    <property type="match status" value="1"/>
</dbReference>
<evidence type="ECO:0000256" key="12">
    <source>
        <dbReference type="ARBA" id="ARBA00022989"/>
    </source>
</evidence>
<dbReference type="PRINTS" id="PR00344">
    <property type="entry name" value="BCTRLSENSOR"/>
</dbReference>
<evidence type="ECO:0000256" key="6">
    <source>
        <dbReference type="ARBA" id="ARBA00022553"/>
    </source>
</evidence>
<dbReference type="InterPro" id="IPR033479">
    <property type="entry name" value="dCache_1"/>
</dbReference>
<dbReference type="PROSITE" id="PS50110">
    <property type="entry name" value="RESPONSE_REGULATORY"/>
    <property type="match status" value="1"/>
</dbReference>
<dbReference type="InterPro" id="IPR011006">
    <property type="entry name" value="CheY-like_superfamily"/>
</dbReference>
<dbReference type="Pfam" id="PF02743">
    <property type="entry name" value="dCache_1"/>
    <property type="match status" value="1"/>
</dbReference>
<gene>
    <name evidence="23" type="ORF">QH73_0005105</name>
</gene>
<evidence type="ECO:0000256" key="2">
    <source>
        <dbReference type="ARBA" id="ARBA00004651"/>
    </source>
</evidence>
<evidence type="ECO:0000256" key="19">
    <source>
        <dbReference type="SAM" id="Phobius"/>
    </source>
</evidence>
<dbReference type="InterPro" id="IPR005467">
    <property type="entry name" value="His_kinase_dom"/>
</dbReference>
<dbReference type="Pfam" id="PF00072">
    <property type="entry name" value="Response_reg"/>
    <property type="match status" value="1"/>
</dbReference>
<feature type="modified residue" description="4-aspartylphosphate" evidence="17">
    <location>
        <position position="806"/>
    </location>
</feature>
<dbReference type="GO" id="GO:0009927">
    <property type="term" value="F:histidine phosphotransfer kinase activity"/>
    <property type="evidence" value="ECO:0007669"/>
    <property type="project" value="TreeGrafter"/>
</dbReference>
<feature type="domain" description="Response regulatory" evidence="21">
    <location>
        <begin position="757"/>
        <end position="873"/>
    </location>
</feature>
<dbReference type="InterPro" id="IPR003660">
    <property type="entry name" value="HAMP_dom"/>
</dbReference>
<feature type="domain" description="HAMP" evidence="22">
    <location>
        <begin position="384"/>
        <end position="436"/>
    </location>
</feature>
<dbReference type="Gene3D" id="3.30.450.20">
    <property type="entry name" value="PAS domain"/>
    <property type="match status" value="1"/>
</dbReference>
<dbReference type="SUPFAM" id="SSF47384">
    <property type="entry name" value="Homodimeric domain of signal transducing histidine kinase"/>
    <property type="match status" value="1"/>
</dbReference>
<dbReference type="Gene3D" id="3.30.565.10">
    <property type="entry name" value="Histidine kinase-like ATPase, C-terminal domain"/>
    <property type="match status" value="1"/>
</dbReference>
<evidence type="ECO:0000256" key="7">
    <source>
        <dbReference type="ARBA" id="ARBA00022679"/>
    </source>
</evidence>
<comment type="caution">
    <text evidence="23">The sequence shown here is derived from an EMBL/GenBank/DDBJ whole genome shotgun (WGS) entry which is preliminary data.</text>
</comment>
<dbReference type="SMART" id="SM00387">
    <property type="entry name" value="HATPase_c"/>
    <property type="match status" value="1"/>
</dbReference>
<evidence type="ECO:0000256" key="3">
    <source>
        <dbReference type="ARBA" id="ARBA00006402"/>
    </source>
</evidence>
<keyword evidence="5" id="KW-1003">Cell membrane</keyword>
<keyword evidence="8 19" id="KW-0812">Transmembrane</keyword>
<dbReference type="Gene3D" id="6.10.340.10">
    <property type="match status" value="1"/>
</dbReference>
<evidence type="ECO:0000256" key="17">
    <source>
        <dbReference type="PROSITE-ProRule" id="PRU00169"/>
    </source>
</evidence>
<evidence type="ECO:0000256" key="5">
    <source>
        <dbReference type="ARBA" id="ARBA00022475"/>
    </source>
</evidence>
<dbReference type="InterPro" id="IPR036097">
    <property type="entry name" value="HisK_dim/P_sf"/>
</dbReference>
<evidence type="ECO:0000256" key="13">
    <source>
        <dbReference type="ARBA" id="ARBA00023012"/>
    </source>
</evidence>
<dbReference type="SMART" id="SM00388">
    <property type="entry name" value="HisKA"/>
    <property type="match status" value="1"/>
</dbReference>
<keyword evidence="15" id="KW-0131">Cell cycle</keyword>
<feature type="transmembrane region" description="Helical" evidence="19">
    <location>
        <begin position="26"/>
        <end position="50"/>
    </location>
</feature>
<keyword evidence="11" id="KW-0067">ATP-binding</keyword>
<dbReference type="FunFam" id="3.30.565.10:FF:000010">
    <property type="entry name" value="Sensor histidine kinase RcsC"/>
    <property type="match status" value="1"/>
</dbReference>
<keyword evidence="7" id="KW-0808">Transferase</keyword>
<evidence type="ECO:0000259" key="20">
    <source>
        <dbReference type="PROSITE" id="PS50109"/>
    </source>
</evidence>
<dbReference type="PROSITE" id="PS50109">
    <property type="entry name" value="HIS_KIN"/>
    <property type="match status" value="1"/>
</dbReference>
<evidence type="ECO:0000256" key="1">
    <source>
        <dbReference type="ARBA" id="ARBA00000085"/>
    </source>
</evidence>
<evidence type="ECO:0000259" key="21">
    <source>
        <dbReference type="PROSITE" id="PS50110"/>
    </source>
</evidence>
<dbReference type="InterPro" id="IPR003661">
    <property type="entry name" value="HisK_dim/P_dom"/>
</dbReference>
<dbReference type="EC" id="2.7.13.3" evidence="4"/>
<protein>
    <recommendedName>
        <fullName evidence="16">Circadian input-output histidine kinase CikA</fullName>
        <ecNumber evidence="4">2.7.13.3</ecNumber>
    </recommendedName>
</protein>
<sequence length="964" mass="108271">MKLFSPIASPQEQDISRAKSFRGLPLQLVLVLPFVLQIIGAVGLVGYLSFKNGQQAVNVLVDRLMDKSSNLVSEHLDNYLKTPQRLNQINFHTIELGLLNLKDFKTAGHYFWKQLQTYPKVTYSGYALTTGEFAAAGRFLAGQGVTIDELSAATNWKSYTYATDSQGNRNKLAAVYDDYKPLTEPWYKDAVKAGKPTWSSVANWDGEDLGGYISINATRPIYNKQKQLVGVIGVELLLASINDFLQELKISPSAKTFIIERDGLLIASSSTEKPFTLVNGVAKRLSALDINDAQIQATAKYLKQNFGNFQRIKGEQKLNFELQNELQFVRVVPWQDEFGLNWLVVTTIPESDFMAQIHVNNQTTFFLCLVALLVAFWLGLVTSRWITQPILRLSKASAAIAQGDLNQHVEVKRIAELGVLSRSFNEMAQQLQASFANLGRINQELDRKNQEFVRVNEQLDNANQELATANDELELRVEKRTLELQHAKNAAELANRAKSEFLANMSHELRTPLNAILGFSQLMNREASLSNRQQESLRIINRSGEHLLSLINDVLDLAKIESGKMTLCPTDFDLYALLSSIKEMLTLRAESKGLHLTIERSHNLPQYIKTDDKKLRQVLINLLSNAIKFTSVGSVTLRVELAGDRQPTTNNQQPITIYFEVADTGVGIAQTEIDKIFEAFVQAETGKQSQQGTGLGLSITKKFVELMGGKISVSSALGKGTVFQFGIQALASEVSKTIEQNRTQRVIGLQPNRQEYRILVVDDRWENRQLLRRLLQPVGFQVKEAANGREAIEMWQQWQPHLIWMDMRMPVMNGYEATQKIKSHLRGQATAIIALTASTLEEEKAIVLSAGCDDFVRKPFHEEDIFDKMAQFLGVRYIYEEIVPKNVSEASNVKKLTPEALTVMSNEWLMNLSDAAALIDEEQIAQLVSQIPEAYQALAQSIQQEVKEFNFDRIMNFAQAAASL</sequence>
<dbReference type="Pfam" id="PF00512">
    <property type="entry name" value="HisKA"/>
    <property type="match status" value="1"/>
</dbReference>
<comment type="similarity">
    <text evidence="3">In the N-terminal section; belongs to the phytochrome family.</text>
</comment>
<name>A0A9X5E2K3_9CYAN</name>
<evidence type="ECO:0000256" key="8">
    <source>
        <dbReference type="ARBA" id="ARBA00022692"/>
    </source>
</evidence>
<dbReference type="RefSeq" id="WP_039715486.1">
    <property type="nucleotide sequence ID" value="NZ_JTJC03000001.1"/>
</dbReference>
<feature type="transmembrane region" description="Helical" evidence="19">
    <location>
        <begin position="364"/>
        <end position="386"/>
    </location>
</feature>
<keyword evidence="18" id="KW-0175">Coiled coil</keyword>
<dbReference type="Pfam" id="PF00672">
    <property type="entry name" value="HAMP"/>
    <property type="match status" value="1"/>
</dbReference>
<dbReference type="CDD" id="cd17546">
    <property type="entry name" value="REC_hyHK_CKI1_RcsC-like"/>
    <property type="match status" value="1"/>
</dbReference>
<keyword evidence="10" id="KW-0418">Kinase</keyword>
<dbReference type="Pfam" id="PF02518">
    <property type="entry name" value="HATPase_c"/>
    <property type="match status" value="1"/>
</dbReference>
<reference evidence="23 24" key="1">
    <citation type="journal article" date="2015" name="Genome Announc.">
        <title>Draft Genome Sequence of the Terrestrial Cyanobacterium Scytonema millei VB511283, Isolated from Eastern India.</title>
        <authorList>
            <person name="Sen D."/>
            <person name="Chandrababunaidu M.M."/>
            <person name="Singh D."/>
            <person name="Sanghi N."/>
            <person name="Ghorai A."/>
            <person name="Mishra G.P."/>
            <person name="Madduluri M."/>
            <person name="Adhikary S.P."/>
            <person name="Tripathy S."/>
        </authorList>
    </citation>
    <scope>NUCLEOTIDE SEQUENCE [LARGE SCALE GENOMIC DNA]</scope>
    <source>
        <strain evidence="23 24">VB511283</strain>
    </source>
</reference>
<dbReference type="GO" id="GO:0005886">
    <property type="term" value="C:plasma membrane"/>
    <property type="evidence" value="ECO:0007669"/>
    <property type="project" value="UniProtKB-SubCell"/>
</dbReference>
<dbReference type="CDD" id="cd16922">
    <property type="entry name" value="HATPase_EvgS-ArcB-TorS-like"/>
    <property type="match status" value="1"/>
</dbReference>
<dbReference type="SUPFAM" id="SSF52172">
    <property type="entry name" value="CheY-like"/>
    <property type="match status" value="1"/>
</dbReference>
<comment type="catalytic activity">
    <reaction evidence="1">
        <text>ATP + protein L-histidine = ADP + protein N-phospho-L-histidine.</text>
        <dbReference type="EC" id="2.7.13.3"/>
    </reaction>
</comment>